<reference evidence="1 2" key="1">
    <citation type="submission" date="2014-04" db="EMBL/GenBank/DDBJ databases">
        <authorList>
            <consortium name="DOE Joint Genome Institute"/>
            <person name="Kuo A."/>
            <person name="Martino E."/>
            <person name="Perotto S."/>
            <person name="Kohler A."/>
            <person name="Nagy L.G."/>
            <person name="Floudas D."/>
            <person name="Copeland A."/>
            <person name="Barry K.W."/>
            <person name="Cichocki N."/>
            <person name="Veneault-Fourrey C."/>
            <person name="LaButti K."/>
            <person name="Lindquist E.A."/>
            <person name="Lipzen A."/>
            <person name="Lundell T."/>
            <person name="Morin E."/>
            <person name="Murat C."/>
            <person name="Sun H."/>
            <person name="Tunlid A."/>
            <person name="Henrissat B."/>
            <person name="Grigoriev I.V."/>
            <person name="Hibbett D.S."/>
            <person name="Martin F."/>
            <person name="Nordberg H.P."/>
            <person name="Cantor M.N."/>
            <person name="Hua S.X."/>
        </authorList>
    </citation>
    <scope>NUCLEOTIDE SEQUENCE [LARGE SCALE GENOMIC DNA]</scope>
    <source>
        <strain evidence="1 2">Zn</strain>
    </source>
</reference>
<dbReference type="Proteomes" id="UP000054321">
    <property type="component" value="Unassembled WGS sequence"/>
</dbReference>
<keyword evidence="2" id="KW-1185">Reference proteome</keyword>
<dbReference type="InParanoid" id="A0A0C3GCG2"/>
<evidence type="ECO:0000313" key="2">
    <source>
        <dbReference type="Proteomes" id="UP000054321"/>
    </source>
</evidence>
<evidence type="ECO:0000313" key="1">
    <source>
        <dbReference type="EMBL" id="KIM93855.1"/>
    </source>
</evidence>
<proteinExistence type="predicted"/>
<gene>
    <name evidence="1" type="ORF">OIDMADRAFT_74647</name>
</gene>
<name>A0A0C3GCG2_OIDMZ</name>
<accession>A0A0C3GCG2</accession>
<dbReference type="STRING" id="913774.A0A0C3GCG2"/>
<sequence>SSDKKFVSCCLAGQNLTGSPETSFDCCRAGHELTGSPEAGFKCCPTGQIYDGSTCREPKVEMPQKTDCSSGISEGMYVPKNNILLTGKCYVFGLENGRNLGYDNRGWYATVKDGRNNQLGKFKLCKTEACNSGDSINPNAPFRIKDIHSVPNIGENVNLWLNNARDCGHIGKTAEYEKAGIFSITKWTKGKYCLGGFESGVSPTCGGDDSAARFNVLDPQSCIPVEVTEVPCDIHSLDNNCIWTDGSGRC</sequence>
<feature type="non-terminal residue" evidence="1">
    <location>
        <position position="1"/>
    </location>
</feature>
<dbReference type="HOGENOM" id="CLU_045407_0_0_1"/>
<reference evidence="2" key="2">
    <citation type="submission" date="2015-01" db="EMBL/GenBank/DDBJ databases">
        <title>Evolutionary Origins and Diversification of the Mycorrhizal Mutualists.</title>
        <authorList>
            <consortium name="DOE Joint Genome Institute"/>
            <consortium name="Mycorrhizal Genomics Consortium"/>
            <person name="Kohler A."/>
            <person name="Kuo A."/>
            <person name="Nagy L.G."/>
            <person name="Floudas D."/>
            <person name="Copeland A."/>
            <person name="Barry K.W."/>
            <person name="Cichocki N."/>
            <person name="Veneault-Fourrey C."/>
            <person name="LaButti K."/>
            <person name="Lindquist E.A."/>
            <person name="Lipzen A."/>
            <person name="Lundell T."/>
            <person name="Morin E."/>
            <person name="Murat C."/>
            <person name="Riley R."/>
            <person name="Ohm R."/>
            <person name="Sun H."/>
            <person name="Tunlid A."/>
            <person name="Henrissat B."/>
            <person name="Grigoriev I.V."/>
            <person name="Hibbett D.S."/>
            <person name="Martin F."/>
        </authorList>
    </citation>
    <scope>NUCLEOTIDE SEQUENCE [LARGE SCALE GENOMIC DNA]</scope>
    <source>
        <strain evidence="2">Zn</strain>
    </source>
</reference>
<dbReference type="EMBL" id="KN832892">
    <property type="protein sequence ID" value="KIM93855.1"/>
    <property type="molecule type" value="Genomic_DNA"/>
</dbReference>
<dbReference type="OrthoDB" id="4662630at2759"/>
<feature type="non-terminal residue" evidence="1">
    <location>
        <position position="250"/>
    </location>
</feature>
<organism evidence="1 2">
    <name type="scientific">Oidiodendron maius (strain Zn)</name>
    <dbReference type="NCBI Taxonomy" id="913774"/>
    <lineage>
        <taxon>Eukaryota</taxon>
        <taxon>Fungi</taxon>
        <taxon>Dikarya</taxon>
        <taxon>Ascomycota</taxon>
        <taxon>Pezizomycotina</taxon>
        <taxon>Leotiomycetes</taxon>
        <taxon>Leotiomycetes incertae sedis</taxon>
        <taxon>Myxotrichaceae</taxon>
        <taxon>Oidiodendron</taxon>
    </lineage>
</organism>
<protein>
    <submittedName>
        <fullName evidence="1">Uncharacterized protein</fullName>
    </submittedName>
</protein>
<dbReference type="AlphaFoldDB" id="A0A0C3GCG2"/>